<reference evidence="2 3" key="1">
    <citation type="journal article" date="2023" name="Plants (Basel)">
        <title>Bridging the Gap: Combining Genomics and Transcriptomics Approaches to Understand Stylosanthes scabra, an Orphan Legume from the Brazilian Caatinga.</title>
        <authorList>
            <person name="Ferreira-Neto J.R.C."/>
            <person name="da Silva M.D."/>
            <person name="Binneck E."/>
            <person name="de Melo N.F."/>
            <person name="da Silva R.H."/>
            <person name="de Melo A.L.T.M."/>
            <person name="Pandolfi V."/>
            <person name="Bustamante F.O."/>
            <person name="Brasileiro-Vidal A.C."/>
            <person name="Benko-Iseppon A.M."/>
        </authorList>
    </citation>
    <scope>NUCLEOTIDE SEQUENCE [LARGE SCALE GENOMIC DNA]</scope>
    <source>
        <tissue evidence="2">Leaves</tissue>
    </source>
</reference>
<evidence type="ECO:0000256" key="1">
    <source>
        <dbReference type="SAM" id="MobiDB-lite"/>
    </source>
</evidence>
<feature type="region of interest" description="Disordered" evidence="1">
    <location>
        <begin position="1"/>
        <end position="34"/>
    </location>
</feature>
<protein>
    <submittedName>
        <fullName evidence="2">Uncharacterized protein</fullName>
    </submittedName>
</protein>
<feature type="compositionally biased region" description="Acidic residues" evidence="1">
    <location>
        <begin position="15"/>
        <end position="25"/>
    </location>
</feature>
<organism evidence="2 3">
    <name type="scientific">Stylosanthes scabra</name>
    <dbReference type="NCBI Taxonomy" id="79078"/>
    <lineage>
        <taxon>Eukaryota</taxon>
        <taxon>Viridiplantae</taxon>
        <taxon>Streptophyta</taxon>
        <taxon>Embryophyta</taxon>
        <taxon>Tracheophyta</taxon>
        <taxon>Spermatophyta</taxon>
        <taxon>Magnoliopsida</taxon>
        <taxon>eudicotyledons</taxon>
        <taxon>Gunneridae</taxon>
        <taxon>Pentapetalae</taxon>
        <taxon>rosids</taxon>
        <taxon>fabids</taxon>
        <taxon>Fabales</taxon>
        <taxon>Fabaceae</taxon>
        <taxon>Papilionoideae</taxon>
        <taxon>50 kb inversion clade</taxon>
        <taxon>dalbergioids sensu lato</taxon>
        <taxon>Dalbergieae</taxon>
        <taxon>Pterocarpus clade</taxon>
        <taxon>Stylosanthes</taxon>
    </lineage>
</organism>
<evidence type="ECO:0000313" key="2">
    <source>
        <dbReference type="EMBL" id="MED6207974.1"/>
    </source>
</evidence>
<evidence type="ECO:0000313" key="3">
    <source>
        <dbReference type="Proteomes" id="UP001341840"/>
    </source>
</evidence>
<proteinExistence type="predicted"/>
<gene>
    <name evidence="2" type="ORF">PIB30_040574</name>
</gene>
<dbReference type="EMBL" id="JASCZI010241875">
    <property type="protein sequence ID" value="MED6207974.1"/>
    <property type="molecule type" value="Genomic_DNA"/>
</dbReference>
<feature type="compositionally biased region" description="Basic and acidic residues" evidence="1">
    <location>
        <begin position="1"/>
        <end position="14"/>
    </location>
</feature>
<name>A0ABU6YFC8_9FABA</name>
<sequence length="130" mass="15226">MDDVAEVHGHLEHDDFNEEQCEEEHENLSTMEVDQEEVVAEPLLEELLDEATNEEPELELDAEEAELAEELEWDLFREDQDEDEFGNFANDNAHRVDSVEDIAMIDFFELAIEDLLKFHMVTVIPKFIYL</sequence>
<comment type="caution">
    <text evidence="2">The sequence shown here is derived from an EMBL/GenBank/DDBJ whole genome shotgun (WGS) entry which is preliminary data.</text>
</comment>
<dbReference type="Proteomes" id="UP001341840">
    <property type="component" value="Unassembled WGS sequence"/>
</dbReference>
<accession>A0ABU6YFC8</accession>
<keyword evidence="3" id="KW-1185">Reference proteome</keyword>